<dbReference type="InterPro" id="IPR013949">
    <property type="entry name" value="Utp6"/>
</dbReference>
<keyword evidence="3" id="KW-0698">rRNA processing</keyword>
<dbReference type="Pfam" id="PF08640">
    <property type="entry name" value="U3_assoc_6"/>
    <property type="match status" value="1"/>
</dbReference>
<dbReference type="Gene3D" id="1.25.40.10">
    <property type="entry name" value="Tetratricopeptide repeat domain"/>
    <property type="match status" value="2"/>
</dbReference>
<dbReference type="SMART" id="SM00386">
    <property type="entry name" value="HAT"/>
    <property type="match status" value="8"/>
</dbReference>
<dbReference type="InterPro" id="IPR011990">
    <property type="entry name" value="TPR-like_helical_dom_sf"/>
</dbReference>
<evidence type="ECO:0000256" key="2">
    <source>
        <dbReference type="ARBA" id="ARBA00010734"/>
    </source>
</evidence>
<sequence length="687" mass="79698">MADTVQFYLEQMVPELEDLEKKNLFSKIEIKAIVKKRTNFEYALKRRITKKVDFLRYIEYEMNLEALRKKRKSRLETKPSKQSVSDYAGNRRIFFIFERALRKFKGDIALWLQYIEFAKANSANKTLGKIFADAIQLHPRKAPLWIMAASWEFEENANIVAARVLMQRGLRLNPAEEQLWHEYFKLEQVYIEKIKARRKILGIDQKSQALRELESTDEDGEEMIKLPTVTAGEAEDMDEDGEEARAVKQMEESVAEKMREGINPILNGLLSQIVYDNAIKAIPNDLEFRTKFIDIYNDFSDTEAGIQHVYNTIHDDFANNEDARAYLVARHLNAKNEENGHTTIKINDPKFVQAIRECVQEFDVCVQDIPTTKMWELYSDFLTKWRGAVTETNLKKYFTKLLIKTFKTVEKNELISENLYLTWIDLLRSQNDAPQALSIAVHACEVFSKCVDLWLARIELVNATEEATESVESEEQLFQLALNKNGESFKLWSTYVDWIEQKWKDDALSKEAVDELMTNACRKATTLLPSLVESTAERNRIKDYVLGSYVMISAKISGIKKARETYKKLINGSFPTLAFYKACLQLEEEHNMSQSSSQQSQHLYEMALRLNVDKEDTYLAYINYLNSHKLFTKAAAVYAKAQQDVQNKESFEHKYQQYKNNEPAAERSVLGNQNNNESDTEMITTSE</sequence>
<evidence type="ECO:0000313" key="9">
    <source>
        <dbReference type="EMBL" id="KAG2183230.1"/>
    </source>
</evidence>
<dbReference type="Proteomes" id="UP000654370">
    <property type="component" value="Unassembled WGS sequence"/>
</dbReference>
<accession>A0A8H7UHG8</accession>
<dbReference type="GO" id="GO:0000462">
    <property type="term" value="P:maturation of SSU-rRNA from tricistronic rRNA transcript (SSU-rRNA, 5.8S rRNA, LSU-rRNA)"/>
    <property type="evidence" value="ECO:0007669"/>
    <property type="project" value="InterPro"/>
</dbReference>
<dbReference type="PANTHER" id="PTHR23271:SF1">
    <property type="entry name" value="U3 SMALL NUCLEOLAR RNA-ASSOCIATED PROTEIN 6 HOMOLOG"/>
    <property type="match status" value="1"/>
</dbReference>
<evidence type="ECO:0000256" key="1">
    <source>
        <dbReference type="ARBA" id="ARBA00004604"/>
    </source>
</evidence>
<dbReference type="GO" id="GO:0034388">
    <property type="term" value="C:Pwp2p-containing subcomplex of 90S preribosome"/>
    <property type="evidence" value="ECO:0007669"/>
    <property type="project" value="TreeGrafter"/>
</dbReference>
<proteinExistence type="inferred from homology"/>
<dbReference type="PANTHER" id="PTHR23271">
    <property type="entry name" value="HEPATOCELLULAR CARCINOMA-ASSOCIATED ANTIGEN 66"/>
    <property type="match status" value="1"/>
</dbReference>
<feature type="region of interest" description="Disordered" evidence="6">
    <location>
        <begin position="658"/>
        <end position="687"/>
    </location>
</feature>
<dbReference type="EMBL" id="JAEPQZ010000003">
    <property type="protein sequence ID" value="KAG2183230.1"/>
    <property type="molecule type" value="Genomic_DNA"/>
</dbReference>
<evidence type="ECO:0000256" key="4">
    <source>
        <dbReference type="ARBA" id="ARBA00022737"/>
    </source>
</evidence>
<keyword evidence="10" id="KW-1185">Reference proteome</keyword>
<feature type="compositionally biased region" description="Polar residues" evidence="6">
    <location>
        <begin position="670"/>
        <end position="687"/>
    </location>
</feature>
<evidence type="ECO:0000256" key="5">
    <source>
        <dbReference type="ARBA" id="ARBA00023242"/>
    </source>
</evidence>
<organism evidence="9 10">
    <name type="scientific">Mortierella isabellina</name>
    <name type="common">Filamentous fungus</name>
    <name type="synonym">Umbelopsis isabellina</name>
    <dbReference type="NCBI Taxonomy" id="91625"/>
    <lineage>
        <taxon>Eukaryota</taxon>
        <taxon>Fungi</taxon>
        <taxon>Fungi incertae sedis</taxon>
        <taxon>Mucoromycota</taxon>
        <taxon>Mucoromycotina</taxon>
        <taxon>Umbelopsidomycetes</taxon>
        <taxon>Umbelopsidales</taxon>
        <taxon>Umbelopsidaceae</taxon>
        <taxon>Umbelopsis</taxon>
    </lineage>
</organism>
<dbReference type="SUPFAM" id="SSF48452">
    <property type="entry name" value="TPR-like"/>
    <property type="match status" value="2"/>
</dbReference>
<feature type="domain" description="U3 small nucleolar RNA-associated protein 6 homolog C-terminal" evidence="8">
    <location>
        <begin position="357"/>
        <end position="641"/>
    </location>
</feature>
<comment type="similarity">
    <text evidence="2">Belongs to the UTP6 family.</text>
</comment>
<reference evidence="9" key="1">
    <citation type="submission" date="2020-12" db="EMBL/GenBank/DDBJ databases">
        <title>Metabolic potential, ecology and presence of endohyphal bacteria is reflected in genomic diversity of Mucoromycotina.</title>
        <authorList>
            <person name="Muszewska A."/>
            <person name="Okrasinska A."/>
            <person name="Steczkiewicz K."/>
            <person name="Drgas O."/>
            <person name="Orlowska M."/>
            <person name="Perlinska-Lenart U."/>
            <person name="Aleksandrzak-Piekarczyk T."/>
            <person name="Szatraj K."/>
            <person name="Zielenkiewicz U."/>
            <person name="Pilsyk S."/>
            <person name="Malc E."/>
            <person name="Mieczkowski P."/>
            <person name="Kruszewska J.S."/>
            <person name="Biernat P."/>
            <person name="Pawlowska J."/>
        </authorList>
    </citation>
    <scope>NUCLEOTIDE SEQUENCE</scope>
    <source>
        <strain evidence="9">WA0000067209</strain>
    </source>
</reference>
<dbReference type="GO" id="GO:0032040">
    <property type="term" value="C:small-subunit processome"/>
    <property type="evidence" value="ECO:0007669"/>
    <property type="project" value="TreeGrafter"/>
</dbReference>
<evidence type="ECO:0000256" key="3">
    <source>
        <dbReference type="ARBA" id="ARBA00022552"/>
    </source>
</evidence>
<dbReference type="InterPro" id="IPR055347">
    <property type="entry name" value="UTP6_N"/>
</dbReference>
<evidence type="ECO:0008006" key="11">
    <source>
        <dbReference type="Google" id="ProtNLM"/>
    </source>
</evidence>
<evidence type="ECO:0000256" key="6">
    <source>
        <dbReference type="SAM" id="MobiDB-lite"/>
    </source>
</evidence>
<feature type="domain" description="U3 small nucleolar RNA-associated protein 6 N-terminal" evidence="7">
    <location>
        <begin position="9"/>
        <end position="92"/>
    </location>
</feature>
<comment type="subcellular location">
    <subcellularLocation>
        <location evidence="1">Nucleus</location>
        <location evidence="1">Nucleolus</location>
    </subcellularLocation>
</comment>
<dbReference type="InterPro" id="IPR056907">
    <property type="entry name" value="UTP6_C"/>
</dbReference>
<comment type="caution">
    <text evidence="9">The sequence shown here is derived from an EMBL/GenBank/DDBJ whole genome shotgun (WGS) entry which is preliminary data.</text>
</comment>
<keyword evidence="5" id="KW-0539">Nucleus</keyword>
<dbReference type="GO" id="GO:0030515">
    <property type="term" value="F:snoRNA binding"/>
    <property type="evidence" value="ECO:0007669"/>
    <property type="project" value="InterPro"/>
</dbReference>
<dbReference type="OrthoDB" id="28112at2759"/>
<keyword evidence="4" id="KW-0677">Repeat</keyword>
<gene>
    <name evidence="9" type="ORF">INT43_006234</name>
</gene>
<evidence type="ECO:0000313" key="10">
    <source>
        <dbReference type="Proteomes" id="UP000654370"/>
    </source>
</evidence>
<protein>
    <recommendedName>
        <fullName evidence="11">U3 small nucleolar RNA-associated protein 6</fullName>
    </recommendedName>
</protein>
<dbReference type="InterPro" id="IPR003107">
    <property type="entry name" value="HAT"/>
</dbReference>
<name>A0A8H7UHG8_MORIS</name>
<dbReference type="Pfam" id="PF24892">
    <property type="entry name" value="UTP6_C"/>
    <property type="match status" value="1"/>
</dbReference>
<evidence type="ECO:0000259" key="7">
    <source>
        <dbReference type="Pfam" id="PF08640"/>
    </source>
</evidence>
<dbReference type="AlphaFoldDB" id="A0A8H7UHG8"/>
<evidence type="ECO:0000259" key="8">
    <source>
        <dbReference type="Pfam" id="PF24892"/>
    </source>
</evidence>